<feature type="region of interest" description="Disordered" evidence="2">
    <location>
        <begin position="69"/>
        <end position="99"/>
    </location>
</feature>
<feature type="compositionally biased region" description="Low complexity" evidence="2">
    <location>
        <begin position="375"/>
        <end position="402"/>
    </location>
</feature>
<feature type="compositionally biased region" description="Low complexity" evidence="2">
    <location>
        <begin position="1151"/>
        <end position="1166"/>
    </location>
</feature>
<keyword evidence="5" id="KW-1185">Reference proteome</keyword>
<dbReference type="Proteomes" id="UP001500889">
    <property type="component" value="Chromosome A"/>
</dbReference>
<dbReference type="InterPro" id="IPR022771">
    <property type="entry name" value="WAPL_C"/>
</dbReference>
<evidence type="ECO:0000259" key="3">
    <source>
        <dbReference type="PROSITE" id="PS51271"/>
    </source>
</evidence>
<reference evidence="4 5" key="1">
    <citation type="submission" date="2024-02" db="EMBL/GenBank/DDBJ databases">
        <title>A chromosome-level genome assembly of Drosophila madeirensis, a fruit fly species endemic to Madeira island.</title>
        <authorList>
            <person name="Tomihara K."/>
            <person name="Llopart A."/>
            <person name="Yamamoto D."/>
        </authorList>
    </citation>
    <scope>NUCLEOTIDE SEQUENCE [LARGE SCALE GENOMIC DNA]</scope>
    <source>
        <strain evidence="4 5">RF1</strain>
    </source>
</reference>
<feature type="compositionally biased region" description="Low complexity" evidence="2">
    <location>
        <begin position="510"/>
        <end position="519"/>
    </location>
</feature>
<feature type="region of interest" description="Disordered" evidence="2">
    <location>
        <begin position="320"/>
        <end position="491"/>
    </location>
</feature>
<dbReference type="PANTHER" id="PTHR22100">
    <property type="entry name" value="WINGS APART-LIKE PROTEIN HOMOLOG"/>
    <property type="match status" value="1"/>
</dbReference>
<feature type="compositionally biased region" description="Low complexity" evidence="2">
    <location>
        <begin position="161"/>
        <end position="177"/>
    </location>
</feature>
<feature type="compositionally biased region" description="Acidic residues" evidence="2">
    <location>
        <begin position="943"/>
        <end position="955"/>
    </location>
</feature>
<dbReference type="InterPro" id="IPR016024">
    <property type="entry name" value="ARM-type_fold"/>
</dbReference>
<dbReference type="InterPro" id="IPR011989">
    <property type="entry name" value="ARM-like"/>
</dbReference>
<dbReference type="FunFam" id="1.25.10.10:FF:000374">
    <property type="entry name" value="Protein wings apart-like"/>
    <property type="match status" value="1"/>
</dbReference>
<dbReference type="Gene3D" id="1.25.10.10">
    <property type="entry name" value="Leucine-rich Repeat Variant"/>
    <property type="match status" value="1"/>
</dbReference>
<sequence>MSRWGKNIVVPLDSLCKEKENTNRPTVARSVGTVGKWGKMGFTSTRTYTLSALHPMAAAAAAAAAAASPAQSPASTHDHDPNDLSVSVPEPPKPKKFFKSRNAAPPEVIAQIIQQMPHCVATSPMRDQHATPAAAHETLKQKLAKGNSAERKRKSPKKKAATAAAAATATPVTPSTPGAFGLDRDDLDAGSAAEHLESGDEPRSSKKKPKAKEEKKLKPEAPPSRILGRARKAVNYREVDEDDRYPTPTKDLIIPKSRTPTETVTSATATAAALAANSTEAISSTAAGSSPDSGPALPPPTTVPSAAAAAVVAAATALPLSTSASATNPTSASRTPEHPPIVLRISKGTSRLVSTDSEEPPSSSPAHQQYHHQHQQQQQQQLLQQHQQHHLQYQNQSQSQQQHLEESFGGGAETGGALEDRRDEEREKVPAVTPKIIVKPLRAPASGAEGTSAEEPEEPEEDADEEEEEEEEEEPPEINYCTVKISPDKPPKERLKLIIKTDVIRNAIAKAAAAAAAKAAGEETRSEKKSKSKKHKHLKHAQLAEQQQQQQQLTSSGGAVPAATAVVTATATVTAEANSEFKTPSPHLALNEQQQQQQQQPRQLISPTTRSDHDFDSQSSVLGSISSKGNSTPLLLAQAVQEDSCVIRSRGSSVITSDLESSQHSSLVAPPSDIESRLESMMMTIDGGSAAAGTTVSDVAPGPLQEDILAVLRGDVTRVNGAGEEPAAAAVQQEEQEPQPPKRTTRGRGRKANNNVDAAPAVTVAETRTRGRAKAAEATTSPAAVAAPAPAPAPAPAAVPKRATRGTRGAKKAELEMEMEVESGNDPEEAAAAAVTATALPRRGRNAAARANNNNLASINNNINKIAASLSAKAEASRLAEGGPAPAARSYGRKRKNQQVTQLVPQEASTENAPAAAPAGNEEEEDEQPTPAKMPHTQHEPEAEAEAEAEADEDAAADHDNEPDPDPDLDEAEDSNSNSNNSSLQHDGSSSSPPPRDFKFKDKFKRTLTLDTQAAAAAAEAEAEAAAPAAGAATATEGIATSTVAAAAPAPPPPAEAEPRGAVKLVISKKKGSIFKSRALVPSDQAEQASVAKRHLYKHSWDAALEANGGGTGSDASNASAPGGVSSTGGKDHMLHMHLLATKSDGDFCDSPSSNNNTSSGSCSSSTLRDDSPAMGLGLGLGLGKVSRSTAKQVSLPVAHTMVEGFDMNAAEVEELGLERVVGLSSVGNLVGSSSGGGGGGGAAGSGSGSGGGGGSGAPLRVDRKTKEYYTVVRNVKTAHQIQEIGEYQEMDDDVEYILDALQPHNPPATRCLSALQLATKCMMPAFRMHVRAHGVVTKFFKALSDANRDLSLGLCTSAIMYILSQEGLNMDLDRDSLELMINLLEADGVGVAGAAPSDQRANYERNKQKVRELCEEIKAQGKGTHLNVESITVGTLAMETLLSLTSKRAGEWFKEDLRKLGGLEHIIKTISDFCRPIIACDMDMERQITWVPVLLDNMQTVARCLRVLENVTQHNEANQRYMLTFSKGRAVDTLCLLYRLCSRQLVLHPSTTELATGSNSRKEHPGVAMRELLINVMKVLISLTHTFNEAHPSLGADLLGKRGDVIETSFQLLLLSGNYIPDNCVFELSILVLTLLINLCMYTPRNRTHLMEAFAPAEYVAETPPVQGRVSALQALIEYFYKCEELARLVEKNTDAFLESNETGKKKQEEVEETVNNLLQRAGHHMEHTLKGSYAAILVGNLITDNELYEAIVRRQLRGHSFREVVGVLEKYHTFMNLTSSLEAAVVSHMKSTKRIIDNFKKRDYIYEHADELDDGLPLNLETTAQDHQDELAAGISGDTTTSSSTSSSPTSSTRVPRVYKTYSSHR</sequence>
<feature type="region of interest" description="Disordered" evidence="2">
    <location>
        <begin position="870"/>
        <end position="1004"/>
    </location>
</feature>
<feature type="compositionally biased region" description="Basic and acidic residues" evidence="2">
    <location>
        <begin position="194"/>
        <end position="204"/>
    </location>
</feature>
<feature type="compositionally biased region" description="Low complexity" evidence="2">
    <location>
        <begin position="320"/>
        <end position="334"/>
    </location>
</feature>
<feature type="compositionally biased region" description="Basic and acidic residues" evidence="2">
    <location>
        <begin position="418"/>
        <end position="429"/>
    </location>
</feature>
<feature type="region of interest" description="Disordered" evidence="2">
    <location>
        <begin position="720"/>
        <end position="846"/>
    </location>
</feature>
<feature type="compositionally biased region" description="Low complexity" evidence="2">
    <location>
        <begin position="776"/>
        <end position="788"/>
    </location>
</feature>
<feature type="compositionally biased region" description="Low complexity" evidence="2">
    <location>
        <begin position="724"/>
        <end position="733"/>
    </location>
</feature>
<proteinExistence type="inferred from homology"/>
<evidence type="ECO:0000256" key="2">
    <source>
        <dbReference type="SAM" id="MobiDB-lite"/>
    </source>
</evidence>
<dbReference type="PROSITE" id="PS51271">
    <property type="entry name" value="WAPL"/>
    <property type="match status" value="1"/>
</dbReference>
<name>A0AAU9G4V7_DROMD</name>
<feature type="compositionally biased region" description="Polar residues" evidence="2">
    <location>
        <begin position="282"/>
        <end position="292"/>
    </location>
</feature>
<feature type="compositionally biased region" description="Low complexity" evidence="2">
    <location>
        <begin position="907"/>
        <end position="920"/>
    </location>
</feature>
<feature type="region of interest" description="Disordered" evidence="2">
    <location>
        <begin position="1150"/>
        <end position="1169"/>
    </location>
</feature>
<evidence type="ECO:0000313" key="4">
    <source>
        <dbReference type="EMBL" id="BFG02958.1"/>
    </source>
</evidence>
<feature type="region of interest" description="Disordered" evidence="2">
    <location>
        <begin position="1829"/>
        <end position="1868"/>
    </location>
</feature>
<feature type="compositionally biased region" description="Acidic residues" evidence="2">
    <location>
        <begin position="452"/>
        <end position="476"/>
    </location>
</feature>
<feature type="compositionally biased region" description="Acidic residues" evidence="2">
    <location>
        <begin position="816"/>
        <end position="829"/>
    </location>
</feature>
<gene>
    <name evidence="4" type="ORF">DMAD_02322</name>
</gene>
<feature type="region of interest" description="Disordered" evidence="2">
    <location>
        <begin position="577"/>
        <end position="627"/>
    </location>
</feature>
<evidence type="ECO:0000313" key="5">
    <source>
        <dbReference type="Proteomes" id="UP001500889"/>
    </source>
</evidence>
<comment type="similarity">
    <text evidence="1">Belongs to the WAPL family.</text>
</comment>
<dbReference type="PANTHER" id="PTHR22100:SF13">
    <property type="entry name" value="WINGS APART-LIKE PROTEIN HOMOLOG"/>
    <property type="match status" value="1"/>
</dbReference>
<dbReference type="EMBL" id="AP029266">
    <property type="protein sequence ID" value="BFG02958.1"/>
    <property type="molecule type" value="Genomic_DNA"/>
</dbReference>
<dbReference type="Pfam" id="PF07814">
    <property type="entry name" value="WAPL"/>
    <property type="match status" value="1"/>
</dbReference>
<feature type="compositionally biased region" description="Gly residues" evidence="2">
    <location>
        <begin position="1235"/>
        <end position="1257"/>
    </location>
</feature>
<feature type="compositionally biased region" description="Low complexity" evidence="2">
    <location>
        <begin position="830"/>
        <end position="846"/>
    </location>
</feature>
<feature type="compositionally biased region" description="Polar residues" evidence="2">
    <location>
        <begin position="617"/>
        <end position="627"/>
    </location>
</feature>
<feature type="compositionally biased region" description="Basic and acidic residues" evidence="2">
    <location>
        <begin position="520"/>
        <end position="529"/>
    </location>
</feature>
<feature type="compositionally biased region" description="Basic residues" evidence="2">
    <location>
        <begin position="151"/>
        <end position="160"/>
    </location>
</feature>
<feature type="compositionally biased region" description="Basic residues" evidence="2">
    <location>
        <begin position="530"/>
        <end position="540"/>
    </location>
</feature>
<dbReference type="InterPro" id="IPR039874">
    <property type="entry name" value="WAPL"/>
</dbReference>
<feature type="compositionally biased region" description="Low complexity" evidence="2">
    <location>
        <begin position="1841"/>
        <end position="1855"/>
    </location>
</feature>
<feature type="region of interest" description="Disordered" evidence="2">
    <location>
        <begin position="510"/>
        <end position="560"/>
    </location>
</feature>
<organism evidence="4 5">
    <name type="scientific">Drosophila madeirensis</name>
    <name type="common">Fruit fly</name>
    <dbReference type="NCBI Taxonomy" id="30013"/>
    <lineage>
        <taxon>Eukaryota</taxon>
        <taxon>Metazoa</taxon>
        <taxon>Ecdysozoa</taxon>
        <taxon>Arthropoda</taxon>
        <taxon>Hexapoda</taxon>
        <taxon>Insecta</taxon>
        <taxon>Pterygota</taxon>
        <taxon>Neoptera</taxon>
        <taxon>Endopterygota</taxon>
        <taxon>Diptera</taxon>
        <taxon>Brachycera</taxon>
        <taxon>Muscomorpha</taxon>
        <taxon>Ephydroidea</taxon>
        <taxon>Drosophilidae</taxon>
        <taxon>Drosophila</taxon>
        <taxon>Sophophora</taxon>
    </lineage>
</organism>
<dbReference type="InterPro" id="IPR012502">
    <property type="entry name" value="WAPL_dom"/>
</dbReference>
<evidence type="ECO:0000256" key="1">
    <source>
        <dbReference type="ARBA" id="ARBA00006854"/>
    </source>
</evidence>
<feature type="compositionally biased region" description="Acidic residues" evidence="2">
    <location>
        <begin position="963"/>
        <end position="974"/>
    </location>
</feature>
<protein>
    <submittedName>
        <fullName evidence="4">Protein wings apart-like</fullName>
    </submittedName>
</protein>
<feature type="region of interest" description="Disordered" evidence="2">
    <location>
        <begin position="1108"/>
        <end position="1131"/>
    </location>
</feature>
<dbReference type="SUPFAM" id="SSF48371">
    <property type="entry name" value="ARM repeat"/>
    <property type="match status" value="1"/>
</dbReference>
<accession>A0AAU9G4V7</accession>
<feature type="compositionally biased region" description="Low complexity" evidence="2">
    <location>
        <begin position="260"/>
        <end position="281"/>
    </location>
</feature>
<feature type="region of interest" description="Disordered" evidence="2">
    <location>
        <begin position="140"/>
        <end position="306"/>
    </location>
</feature>
<feature type="region of interest" description="Disordered" evidence="2">
    <location>
        <begin position="1235"/>
        <end position="1260"/>
    </location>
</feature>
<feature type="domain" description="WAPL" evidence="3">
    <location>
        <begin position="1263"/>
        <end position="1780"/>
    </location>
</feature>